<feature type="compositionally biased region" description="Basic and acidic residues" evidence="1">
    <location>
        <begin position="49"/>
        <end position="61"/>
    </location>
</feature>
<dbReference type="EMBL" id="MVOG01000039">
    <property type="protein sequence ID" value="PAU67572.1"/>
    <property type="molecule type" value="Genomic_DNA"/>
</dbReference>
<evidence type="ECO:0000313" key="3">
    <source>
        <dbReference type="Proteomes" id="UP000217986"/>
    </source>
</evidence>
<dbReference type="Proteomes" id="UP000217986">
    <property type="component" value="Unassembled WGS sequence"/>
</dbReference>
<accession>A0A2A2EF59</accession>
<reference evidence="2 3" key="1">
    <citation type="journal article" date="2017" name="ISME J.">
        <title>Unveiling bifidobacterial biogeography across the mammalian branch of the tree of life.</title>
        <authorList>
            <person name="Milani C."/>
            <person name="Mangifesta M."/>
            <person name="Mancabelli L."/>
            <person name="Lugli G.A."/>
            <person name="James K."/>
            <person name="Duranti S."/>
            <person name="Turroni F."/>
            <person name="Ferrario C."/>
            <person name="Ossiprandi M.C."/>
            <person name="van Sinderen D."/>
            <person name="Ventura M."/>
        </authorList>
    </citation>
    <scope>NUCLEOTIDE SEQUENCE [LARGE SCALE GENOMIC DNA]</scope>
    <source>
        <strain evidence="2 3">70</strain>
    </source>
</reference>
<evidence type="ECO:0000256" key="1">
    <source>
        <dbReference type="SAM" id="MobiDB-lite"/>
    </source>
</evidence>
<dbReference type="AntiFam" id="ANF00057">
    <property type="entry name" value="Translation of E. coli type CRISPR repeat"/>
</dbReference>
<organism evidence="2 3">
    <name type="scientific">Bifidobacterium italicum</name>
    <dbReference type="NCBI Taxonomy" id="1960968"/>
    <lineage>
        <taxon>Bacteria</taxon>
        <taxon>Bacillati</taxon>
        <taxon>Actinomycetota</taxon>
        <taxon>Actinomycetes</taxon>
        <taxon>Bifidobacteriales</taxon>
        <taxon>Bifidobacteriaceae</taxon>
        <taxon>Bifidobacterium</taxon>
    </lineage>
</organism>
<protein>
    <submittedName>
        <fullName evidence="2">Uncharacterized protein</fullName>
    </submittedName>
</protein>
<sequence length="246" mass="26184">MSVAGSEHGAGSSPRLRGAPFRHPARHTQGGIIPALAGSTASRTMNRTRRWDHPRACGEHRAPKHPRARRLGSSPRLRGAHHPHQQLRGPSGIIPALVGSTIWRRPVPSWNGDHPCACGEHANSTMARSAAAGSSPRLRGAPTRREIVCDRLGIIPALAGSTVPAQLGENVGRDHPRACGEHQSPALMAVSAVGSSPRLRGALRALACPHRPRGIIPALAGSTICWTLRPASTWDHPRACGEHRLQ</sequence>
<dbReference type="AntiFam" id="ANF00006">
    <property type="entry name" value="Translation of CRISPR region"/>
</dbReference>
<gene>
    <name evidence="2" type="ORF">B1400_1640</name>
</gene>
<comment type="caution">
    <text evidence="2">The sequence shown here is derived from an EMBL/GenBank/DDBJ whole genome shotgun (WGS) entry which is preliminary data.</text>
</comment>
<keyword evidence="3" id="KW-1185">Reference proteome</keyword>
<dbReference type="AlphaFoldDB" id="A0A2A2EF59"/>
<name>A0A2A2EF59_9BIFI</name>
<evidence type="ECO:0000313" key="2">
    <source>
        <dbReference type="EMBL" id="PAU67572.1"/>
    </source>
</evidence>
<proteinExistence type="predicted"/>
<feature type="region of interest" description="Disordered" evidence="1">
    <location>
        <begin position="1"/>
        <end position="92"/>
    </location>
</feature>